<sequence length="22" mass="2723">IRFHLNIGFQEANRIIHFKKKL</sequence>
<organism evidence="1 2">
    <name type="scientific">Streptococcus pneumoniae</name>
    <dbReference type="NCBI Taxonomy" id="1313"/>
    <lineage>
        <taxon>Bacteria</taxon>
        <taxon>Bacillati</taxon>
        <taxon>Bacillota</taxon>
        <taxon>Bacilli</taxon>
        <taxon>Lactobacillales</taxon>
        <taxon>Streptococcaceae</taxon>
        <taxon>Streptococcus</taxon>
    </lineage>
</organism>
<evidence type="ECO:0000313" key="1">
    <source>
        <dbReference type="EMBL" id="MTV74779.1"/>
    </source>
</evidence>
<reference evidence="1 2" key="1">
    <citation type="submission" date="2019-11" db="EMBL/GenBank/DDBJ databases">
        <title>Growth characteristics of pneumococcus vary with the chemical composition of the capsule and with environmental conditions.</title>
        <authorList>
            <person name="Tothpal A."/>
            <person name="Desobry K."/>
            <person name="Joshi S."/>
            <person name="Wyllie A.L."/>
            <person name="Weinberger D.M."/>
        </authorList>
    </citation>
    <scope>NUCLEOTIDE SEQUENCE [LARGE SCALE GENOMIC DNA]</scope>
    <source>
        <strain evidence="2">pnumococcus19F</strain>
    </source>
</reference>
<comment type="caution">
    <text evidence="1">The sequence shown here is derived from an EMBL/GenBank/DDBJ whole genome shotgun (WGS) entry which is preliminary data.</text>
</comment>
<name>A0A6G2DE11_STREE</name>
<dbReference type="GO" id="GO:0016740">
    <property type="term" value="F:transferase activity"/>
    <property type="evidence" value="ECO:0007669"/>
    <property type="project" value="UniProtKB-KW"/>
</dbReference>
<dbReference type="EMBL" id="WNHQ01001441">
    <property type="protein sequence ID" value="MTV74779.1"/>
    <property type="molecule type" value="Genomic_DNA"/>
</dbReference>
<keyword evidence="1" id="KW-0808">Transferase</keyword>
<gene>
    <name evidence="1" type="ORF">GM540_12540</name>
</gene>
<dbReference type="AlphaFoldDB" id="A0A6G2DE11"/>
<accession>A0A6G2DE11</accession>
<feature type="non-terminal residue" evidence="1">
    <location>
        <position position="1"/>
    </location>
</feature>
<protein>
    <submittedName>
        <fullName evidence="1">GNAT family N-acetyltransferase</fullName>
    </submittedName>
</protein>
<proteinExistence type="predicted"/>
<evidence type="ECO:0000313" key="2">
    <source>
        <dbReference type="Proteomes" id="UP000483094"/>
    </source>
</evidence>
<dbReference type="Proteomes" id="UP000483094">
    <property type="component" value="Unassembled WGS sequence"/>
</dbReference>